<dbReference type="Pfam" id="PF03781">
    <property type="entry name" value="FGE-sulfatase"/>
    <property type="match status" value="1"/>
</dbReference>
<dbReference type="InterPro" id="IPR042095">
    <property type="entry name" value="SUMF_sf"/>
</dbReference>
<dbReference type="GO" id="GO:0005783">
    <property type="term" value="C:endoplasmic reticulum"/>
    <property type="evidence" value="ECO:0007669"/>
    <property type="project" value="TreeGrafter"/>
</dbReference>
<dbReference type="CTD" id="20238339"/>
<keyword evidence="4" id="KW-1185">Reference proteome</keyword>
<gene>
    <name evidence="3" type="ORF">LOTGIDRAFT_160251</name>
</gene>
<evidence type="ECO:0000313" key="3">
    <source>
        <dbReference type="EMBL" id="ESO95698.1"/>
    </source>
</evidence>
<dbReference type="RefSeq" id="XP_009053551.1">
    <property type="nucleotide sequence ID" value="XM_009055303.1"/>
</dbReference>
<sequence length="288" mass="32937">MVHIAGDTFTMGSDKQIFEADGEGPGRKVKVNSFYMDKYEVSNAEFELFVNETGYKTEAESFGNSFVMDLLLTDDVKKDITQAVAAAPWWLPVDNAYWRQPEGKGTNIKKRMDHAVVHISWNDAVKYCEWAGKRLPTEAEFEFACRGGLENRLFPWGNKLMPKGQHWMNIWQGEFPKQNTEEDGFISTAPVTSFPEQNKFGLKNIIGNVWEWTNDWWETKHTKDFKDNPKGPSTGTDKVKKGGSFLCHESYCYRYRCQARSQNTPDSSAVNLGFRCAAHTLPSYLKHT</sequence>
<dbReference type="InterPro" id="IPR016187">
    <property type="entry name" value="CTDL_fold"/>
</dbReference>
<dbReference type="InterPro" id="IPR005532">
    <property type="entry name" value="SUMF_dom"/>
</dbReference>
<dbReference type="KEGG" id="lgi:LOTGIDRAFT_160251"/>
<dbReference type="GO" id="GO:0120147">
    <property type="term" value="F:formylglycine-generating oxidase activity"/>
    <property type="evidence" value="ECO:0007669"/>
    <property type="project" value="TreeGrafter"/>
</dbReference>
<dbReference type="GeneID" id="20238339"/>
<protein>
    <recommendedName>
        <fullName evidence="2">Sulfatase-modifying factor enzyme-like domain-containing protein</fullName>
    </recommendedName>
</protein>
<evidence type="ECO:0000313" key="4">
    <source>
        <dbReference type="Proteomes" id="UP000030746"/>
    </source>
</evidence>
<dbReference type="Gene3D" id="3.90.1580.10">
    <property type="entry name" value="paralog of FGE (formylglycine-generating enzyme)"/>
    <property type="match status" value="1"/>
</dbReference>
<dbReference type="OrthoDB" id="659at2759"/>
<dbReference type="PANTHER" id="PTHR23150">
    <property type="entry name" value="SULFATASE MODIFYING FACTOR 1, 2"/>
    <property type="match status" value="1"/>
</dbReference>
<dbReference type="EMBL" id="KB201611">
    <property type="protein sequence ID" value="ESO95698.1"/>
    <property type="molecule type" value="Genomic_DNA"/>
</dbReference>
<reference evidence="3 4" key="1">
    <citation type="journal article" date="2013" name="Nature">
        <title>Insights into bilaterian evolution from three spiralian genomes.</title>
        <authorList>
            <person name="Simakov O."/>
            <person name="Marletaz F."/>
            <person name="Cho S.J."/>
            <person name="Edsinger-Gonzales E."/>
            <person name="Havlak P."/>
            <person name="Hellsten U."/>
            <person name="Kuo D.H."/>
            <person name="Larsson T."/>
            <person name="Lv J."/>
            <person name="Arendt D."/>
            <person name="Savage R."/>
            <person name="Osoegawa K."/>
            <person name="de Jong P."/>
            <person name="Grimwood J."/>
            <person name="Chapman J.A."/>
            <person name="Shapiro H."/>
            <person name="Aerts A."/>
            <person name="Otillar R.P."/>
            <person name="Terry A.Y."/>
            <person name="Boore J.L."/>
            <person name="Grigoriev I.V."/>
            <person name="Lindberg D.R."/>
            <person name="Seaver E.C."/>
            <person name="Weisblat D.A."/>
            <person name="Putnam N.H."/>
            <person name="Rokhsar D.S."/>
        </authorList>
    </citation>
    <scope>NUCLEOTIDE SEQUENCE [LARGE SCALE GENOMIC DNA]</scope>
</reference>
<accession>V3ZW04</accession>
<evidence type="ECO:0000259" key="2">
    <source>
        <dbReference type="Pfam" id="PF03781"/>
    </source>
</evidence>
<dbReference type="HOGENOM" id="CLU_012431_4_2_1"/>
<dbReference type="AlphaFoldDB" id="V3ZW04"/>
<evidence type="ECO:0000256" key="1">
    <source>
        <dbReference type="ARBA" id="ARBA00005310"/>
    </source>
</evidence>
<feature type="domain" description="Sulfatase-modifying factor enzyme-like" evidence="2">
    <location>
        <begin position="1"/>
        <end position="277"/>
    </location>
</feature>
<dbReference type="OMA" id="RQNVYDL"/>
<name>V3ZW04_LOTGI</name>
<organism evidence="3 4">
    <name type="scientific">Lottia gigantea</name>
    <name type="common">Giant owl limpet</name>
    <dbReference type="NCBI Taxonomy" id="225164"/>
    <lineage>
        <taxon>Eukaryota</taxon>
        <taxon>Metazoa</taxon>
        <taxon>Spiralia</taxon>
        <taxon>Lophotrochozoa</taxon>
        <taxon>Mollusca</taxon>
        <taxon>Gastropoda</taxon>
        <taxon>Patellogastropoda</taxon>
        <taxon>Lottioidea</taxon>
        <taxon>Lottiidae</taxon>
        <taxon>Lottia</taxon>
    </lineage>
</organism>
<dbReference type="InterPro" id="IPR051043">
    <property type="entry name" value="Sulfatase_Mod_Factor_Kinase"/>
</dbReference>
<dbReference type="Proteomes" id="UP000030746">
    <property type="component" value="Unassembled WGS sequence"/>
</dbReference>
<dbReference type="PANTHER" id="PTHR23150:SF19">
    <property type="entry name" value="FORMYLGLYCINE-GENERATING ENZYME"/>
    <property type="match status" value="1"/>
</dbReference>
<comment type="similarity">
    <text evidence="1">Belongs to the sulfatase-modifying factor family.</text>
</comment>
<dbReference type="SUPFAM" id="SSF56436">
    <property type="entry name" value="C-type lectin-like"/>
    <property type="match status" value="1"/>
</dbReference>
<dbReference type="STRING" id="225164.V3ZW04"/>
<proteinExistence type="inferred from homology"/>